<dbReference type="SUPFAM" id="SSF50044">
    <property type="entry name" value="SH3-domain"/>
    <property type="match status" value="1"/>
</dbReference>
<evidence type="ECO:0000256" key="3">
    <source>
        <dbReference type="ARBA" id="ARBA00022741"/>
    </source>
</evidence>
<dbReference type="Gene3D" id="2.30.30.40">
    <property type="entry name" value="SH3 Domains"/>
    <property type="match status" value="1"/>
</dbReference>
<evidence type="ECO:0000256" key="11">
    <source>
        <dbReference type="RuleBase" id="RU362096"/>
    </source>
</evidence>
<dbReference type="PRINTS" id="PR00109">
    <property type="entry name" value="TYRKINASE"/>
</dbReference>
<dbReference type="PANTHER" id="PTHR24418">
    <property type="entry name" value="TYROSINE-PROTEIN KINASE"/>
    <property type="match status" value="1"/>
</dbReference>
<evidence type="ECO:0000256" key="5">
    <source>
        <dbReference type="ARBA" id="ARBA00022840"/>
    </source>
</evidence>
<dbReference type="PROSITE" id="PS50011">
    <property type="entry name" value="PROTEIN_KINASE_DOM"/>
    <property type="match status" value="1"/>
</dbReference>
<evidence type="ECO:0000256" key="1">
    <source>
        <dbReference type="ARBA" id="ARBA00022443"/>
    </source>
</evidence>
<dbReference type="InterPro" id="IPR036028">
    <property type="entry name" value="SH3-like_dom_sf"/>
</dbReference>
<dbReference type="EMBL" id="OU015567">
    <property type="protein sequence ID" value="CAG5113409.1"/>
    <property type="molecule type" value="Genomic_DNA"/>
</dbReference>
<dbReference type="InterPro" id="IPR001452">
    <property type="entry name" value="SH3_domain"/>
</dbReference>
<dbReference type="CDD" id="cd11845">
    <property type="entry name" value="SH3_Src_like"/>
    <property type="match status" value="1"/>
</dbReference>
<dbReference type="PROSITE" id="PS50002">
    <property type="entry name" value="SH3"/>
    <property type="match status" value="1"/>
</dbReference>
<evidence type="ECO:0000256" key="10">
    <source>
        <dbReference type="PROSITE-ProRule" id="PRU10141"/>
    </source>
</evidence>
<dbReference type="InterPro" id="IPR000980">
    <property type="entry name" value="SH2"/>
</dbReference>
<dbReference type="Proteomes" id="UP001158576">
    <property type="component" value="Chromosome 2"/>
</dbReference>
<dbReference type="InterPro" id="IPR008266">
    <property type="entry name" value="Tyr_kinase_AS"/>
</dbReference>
<dbReference type="PROSITE" id="PS00107">
    <property type="entry name" value="PROTEIN_KINASE_ATP"/>
    <property type="match status" value="1"/>
</dbReference>
<dbReference type="SMART" id="SM00219">
    <property type="entry name" value="TyrKc"/>
    <property type="match status" value="1"/>
</dbReference>
<dbReference type="SUPFAM" id="SSF56112">
    <property type="entry name" value="Protein kinase-like (PK-like)"/>
    <property type="match status" value="1"/>
</dbReference>
<keyword evidence="4 11" id="KW-0418">Kinase</keyword>
<dbReference type="EC" id="2.7.10.2" evidence="11"/>
<dbReference type="InterPro" id="IPR011009">
    <property type="entry name" value="Kinase-like_dom_sf"/>
</dbReference>
<dbReference type="InterPro" id="IPR001245">
    <property type="entry name" value="Ser-Thr/Tyr_kinase_cat_dom"/>
</dbReference>
<keyword evidence="6 11" id="KW-0829">Tyrosine-protein kinase</keyword>
<evidence type="ECO:0000256" key="8">
    <source>
        <dbReference type="PROSITE-ProRule" id="PRU00191"/>
    </source>
</evidence>
<dbReference type="Pfam" id="PF00018">
    <property type="entry name" value="SH3_1"/>
    <property type="match status" value="1"/>
</dbReference>
<dbReference type="Gene3D" id="3.30.200.20">
    <property type="entry name" value="Phosphorylase Kinase, domain 1"/>
    <property type="match status" value="1"/>
</dbReference>
<feature type="region of interest" description="Disordered" evidence="12">
    <location>
        <begin position="1"/>
        <end position="25"/>
    </location>
</feature>
<sequence length="506" mass="57297">MGCLMSKPKPPKAPGPSGGPFNNVNQQSFMAQDAPIHIQPGQTHRQQPPPHQNPYTETSAINNYVALFDYQARMEGDLSFNKGERLIILNNNQGDWWEAKKLTTGERGYVPSNYVAEADSIKAKEWFFGPIRRVDAERCLGNRAPGTFLIREAETMVNTYSLSVVSESRAVKHYRIRRLDNGGFYISTRVTFATMDDLVLHYSRTSDGLCCRLLQSCPQEIADVRDLGRDVWEVNHRDIQLTDKLGSGMFGEVWKGIWNGRVDVAVKKMKPGSMDPEAFKAEATVMKTLRHPRLVSLFAVCSSEPLMIITEIMTNGSLLTYLKDRAGKHATLPQLIDMGTMVAQGMAYIERMNYIHRDVRADNMLVGQNGIVKVGDFGLARLLDENIYNPDSANIKFPIKWTAPEAALYFKFTIKSDVWSFGVLMTEIITRGRTPYPGMNNRQVLDFVERGERMTKPSQCPPHLWEIIMSCWQEQADRRPTFEALQNQLEDFFIGAEKQYADTGGF</sequence>
<evidence type="ECO:0000259" key="14">
    <source>
        <dbReference type="PROSITE" id="PS50002"/>
    </source>
</evidence>
<evidence type="ECO:0000259" key="15">
    <source>
        <dbReference type="PROSITE" id="PS50011"/>
    </source>
</evidence>
<dbReference type="PROSITE" id="PS00109">
    <property type="entry name" value="PROTEIN_KINASE_TYR"/>
    <property type="match status" value="1"/>
</dbReference>
<dbReference type="CDD" id="cd09933">
    <property type="entry name" value="SH2_Src_family"/>
    <property type="match status" value="1"/>
</dbReference>
<dbReference type="InterPro" id="IPR000719">
    <property type="entry name" value="Prot_kinase_dom"/>
</dbReference>
<organism evidence="16 17">
    <name type="scientific">Oikopleura dioica</name>
    <name type="common">Tunicate</name>
    <dbReference type="NCBI Taxonomy" id="34765"/>
    <lineage>
        <taxon>Eukaryota</taxon>
        <taxon>Metazoa</taxon>
        <taxon>Chordata</taxon>
        <taxon>Tunicata</taxon>
        <taxon>Appendicularia</taxon>
        <taxon>Copelata</taxon>
        <taxon>Oikopleuridae</taxon>
        <taxon>Oikopleura</taxon>
    </lineage>
</organism>
<dbReference type="Gene3D" id="3.30.505.10">
    <property type="entry name" value="SH2 domain"/>
    <property type="match status" value="1"/>
</dbReference>
<keyword evidence="3 10" id="KW-0547">Nucleotide-binding</keyword>
<protein>
    <recommendedName>
        <fullName evidence="11">Tyrosine-protein kinase</fullName>
        <ecNumber evidence="11">2.7.10.2</ecNumber>
    </recommendedName>
</protein>
<dbReference type="Gene3D" id="1.10.510.10">
    <property type="entry name" value="Transferase(Phosphotransferase) domain 1"/>
    <property type="match status" value="1"/>
</dbReference>
<feature type="domain" description="SH3" evidence="14">
    <location>
        <begin position="59"/>
        <end position="120"/>
    </location>
</feature>
<feature type="domain" description="Protein kinase" evidence="15">
    <location>
        <begin position="239"/>
        <end position="493"/>
    </location>
</feature>
<feature type="binding site" evidence="10">
    <location>
        <position position="268"/>
    </location>
    <ligand>
        <name>ATP</name>
        <dbReference type="ChEBI" id="CHEBI:30616"/>
    </ligand>
</feature>
<dbReference type="InterPro" id="IPR050198">
    <property type="entry name" value="Non-receptor_tyrosine_kinases"/>
</dbReference>
<dbReference type="PROSITE" id="PS50001">
    <property type="entry name" value="SH2"/>
    <property type="match status" value="1"/>
</dbReference>
<dbReference type="PRINTS" id="PR00401">
    <property type="entry name" value="SH2DOMAIN"/>
</dbReference>
<keyword evidence="1 9" id="KW-0728">SH3 domain</keyword>
<dbReference type="InterPro" id="IPR036860">
    <property type="entry name" value="SH2_dom_sf"/>
</dbReference>
<evidence type="ECO:0000256" key="4">
    <source>
        <dbReference type="ARBA" id="ARBA00022777"/>
    </source>
</evidence>
<keyword evidence="5 10" id="KW-0067">ATP-binding</keyword>
<dbReference type="InterPro" id="IPR017441">
    <property type="entry name" value="Protein_kinase_ATP_BS"/>
</dbReference>
<dbReference type="SMART" id="SM00326">
    <property type="entry name" value="SH3"/>
    <property type="match status" value="1"/>
</dbReference>
<gene>
    <name evidence="16" type="ORF">OKIOD_LOCUS16285</name>
</gene>
<feature type="domain" description="SH2" evidence="13">
    <location>
        <begin position="126"/>
        <end position="217"/>
    </location>
</feature>
<keyword evidence="8" id="KW-0727">SH2 domain</keyword>
<reference evidence="16 17" key="1">
    <citation type="submission" date="2021-04" db="EMBL/GenBank/DDBJ databases">
        <authorList>
            <person name="Bliznina A."/>
        </authorList>
    </citation>
    <scope>NUCLEOTIDE SEQUENCE [LARGE SCALE GENOMIC DNA]</scope>
</reference>
<keyword evidence="2 11" id="KW-0808">Transferase</keyword>
<evidence type="ECO:0000256" key="12">
    <source>
        <dbReference type="SAM" id="MobiDB-lite"/>
    </source>
</evidence>
<dbReference type="Pfam" id="PF07714">
    <property type="entry name" value="PK_Tyr_Ser-Thr"/>
    <property type="match status" value="1"/>
</dbReference>
<proteinExistence type="inferred from homology"/>
<dbReference type="PRINTS" id="PR00452">
    <property type="entry name" value="SH3DOMAIN"/>
</dbReference>
<evidence type="ECO:0000313" key="16">
    <source>
        <dbReference type="EMBL" id="CAG5113409.1"/>
    </source>
</evidence>
<evidence type="ECO:0000256" key="9">
    <source>
        <dbReference type="PROSITE-ProRule" id="PRU00192"/>
    </source>
</evidence>
<evidence type="ECO:0000259" key="13">
    <source>
        <dbReference type="PROSITE" id="PS50001"/>
    </source>
</evidence>
<evidence type="ECO:0000256" key="2">
    <source>
        <dbReference type="ARBA" id="ARBA00022679"/>
    </source>
</evidence>
<dbReference type="Pfam" id="PF00017">
    <property type="entry name" value="SH2"/>
    <property type="match status" value="1"/>
</dbReference>
<evidence type="ECO:0000256" key="7">
    <source>
        <dbReference type="ARBA" id="ARBA00051245"/>
    </source>
</evidence>
<dbReference type="SMART" id="SM00252">
    <property type="entry name" value="SH2"/>
    <property type="match status" value="1"/>
</dbReference>
<keyword evidence="17" id="KW-1185">Reference proteome</keyword>
<accession>A0ABN7T7G0</accession>
<dbReference type="InterPro" id="IPR020635">
    <property type="entry name" value="Tyr_kinase_cat_dom"/>
</dbReference>
<dbReference type="SUPFAM" id="SSF55550">
    <property type="entry name" value="SH2 domain"/>
    <property type="match status" value="1"/>
</dbReference>
<evidence type="ECO:0000256" key="6">
    <source>
        <dbReference type="ARBA" id="ARBA00023137"/>
    </source>
</evidence>
<comment type="similarity">
    <text evidence="11">Belongs to the protein kinase superfamily. Tyr protein kinase family.</text>
</comment>
<comment type="catalytic activity">
    <reaction evidence="7 11">
        <text>L-tyrosyl-[protein] + ATP = O-phospho-L-tyrosyl-[protein] + ADP + H(+)</text>
        <dbReference type="Rhea" id="RHEA:10596"/>
        <dbReference type="Rhea" id="RHEA-COMP:10136"/>
        <dbReference type="Rhea" id="RHEA-COMP:20101"/>
        <dbReference type="ChEBI" id="CHEBI:15378"/>
        <dbReference type="ChEBI" id="CHEBI:30616"/>
        <dbReference type="ChEBI" id="CHEBI:46858"/>
        <dbReference type="ChEBI" id="CHEBI:61978"/>
        <dbReference type="ChEBI" id="CHEBI:456216"/>
        <dbReference type="EC" id="2.7.10.2"/>
    </reaction>
</comment>
<evidence type="ECO:0000313" key="17">
    <source>
        <dbReference type="Proteomes" id="UP001158576"/>
    </source>
</evidence>
<name>A0ABN7T7G0_OIKDI</name>